<dbReference type="Proteomes" id="UP000887563">
    <property type="component" value="Unplaced"/>
</dbReference>
<feature type="transmembrane region" description="Helical" evidence="1">
    <location>
        <begin position="34"/>
        <end position="53"/>
    </location>
</feature>
<evidence type="ECO:0000313" key="2">
    <source>
        <dbReference type="Proteomes" id="UP000887563"/>
    </source>
</evidence>
<proteinExistence type="predicted"/>
<sequence length="194" mass="23619">MNFLYHFNIKILANKISMYSFIHYLSKFIHRCNIRQRLIIFTPLLFCFLYCYSKAKMFRHRVRARERVRRRAHYEELRNFRTTLAFDQWWKSGERTNWRINSRHPHVSGTVEYWTCSFVEGRRRTCPARLRITFDRDKRFVSVCRAKDRQHCHPVVETLVNEDSEVHNIQQVAPYKMQTARIIRVTTTGTINML</sequence>
<keyword evidence="1" id="KW-0812">Transmembrane</keyword>
<evidence type="ECO:0000256" key="1">
    <source>
        <dbReference type="SAM" id="Phobius"/>
    </source>
</evidence>
<evidence type="ECO:0000313" key="3">
    <source>
        <dbReference type="WBParaSite" id="Minc3s00739g16709"/>
    </source>
</evidence>
<name>A0A914LS79_MELIC</name>
<keyword evidence="1" id="KW-0472">Membrane</keyword>
<reference evidence="3" key="1">
    <citation type="submission" date="2022-11" db="UniProtKB">
        <authorList>
            <consortium name="WormBaseParasite"/>
        </authorList>
    </citation>
    <scope>IDENTIFICATION</scope>
</reference>
<organism evidence="2 3">
    <name type="scientific">Meloidogyne incognita</name>
    <name type="common">Southern root-knot nematode worm</name>
    <name type="synonym">Oxyuris incognita</name>
    <dbReference type="NCBI Taxonomy" id="6306"/>
    <lineage>
        <taxon>Eukaryota</taxon>
        <taxon>Metazoa</taxon>
        <taxon>Ecdysozoa</taxon>
        <taxon>Nematoda</taxon>
        <taxon>Chromadorea</taxon>
        <taxon>Rhabditida</taxon>
        <taxon>Tylenchina</taxon>
        <taxon>Tylenchomorpha</taxon>
        <taxon>Tylenchoidea</taxon>
        <taxon>Meloidogynidae</taxon>
        <taxon>Meloidogyninae</taxon>
        <taxon>Meloidogyne</taxon>
        <taxon>Meloidogyne incognita group</taxon>
    </lineage>
</organism>
<dbReference type="AlphaFoldDB" id="A0A914LS79"/>
<protein>
    <submittedName>
        <fullName evidence="3">Uncharacterized protein</fullName>
    </submittedName>
</protein>
<keyword evidence="2" id="KW-1185">Reference proteome</keyword>
<keyword evidence="1" id="KW-1133">Transmembrane helix</keyword>
<accession>A0A914LS79</accession>
<dbReference type="WBParaSite" id="Minc3s00739g16709">
    <property type="protein sequence ID" value="Minc3s00739g16709"/>
    <property type="gene ID" value="Minc3s00739g16709"/>
</dbReference>